<comment type="caution">
    <text evidence="1">The sequence shown here is derived from an EMBL/GenBank/DDBJ whole genome shotgun (WGS) entry which is preliminary data.</text>
</comment>
<dbReference type="AlphaFoldDB" id="A0A559T424"/>
<dbReference type="OrthoDB" id="6504444at2"/>
<evidence type="ECO:0000313" key="1">
    <source>
        <dbReference type="EMBL" id="TVZ69354.1"/>
    </source>
</evidence>
<dbReference type="EMBL" id="VISQ01000001">
    <property type="protein sequence ID" value="TVZ69354.1"/>
    <property type="molecule type" value="Genomic_DNA"/>
</dbReference>
<organism evidence="1">
    <name type="scientific">Serratia fonticola</name>
    <dbReference type="NCBI Taxonomy" id="47917"/>
    <lineage>
        <taxon>Bacteria</taxon>
        <taxon>Pseudomonadati</taxon>
        <taxon>Pseudomonadota</taxon>
        <taxon>Gammaproteobacteria</taxon>
        <taxon>Enterobacterales</taxon>
        <taxon>Yersiniaceae</taxon>
        <taxon>Serratia</taxon>
    </lineage>
</organism>
<sequence length="152" mass="17572">MKNKIVFFILLLIIISTPFLLDSWLEHRENNFSCRGKITFQKNNVKYLVQVKYIFQGSFGEVVTIGEYSELGQKPRVITQDLSFNYSRIGNEFTMVSTQSLLTESQAKILNSLVPDFYLYKDRGFRIEIHKQGKNGLVFTTASLPIFICTLQ</sequence>
<reference evidence="1" key="2">
    <citation type="submission" date="2019-08" db="EMBL/GenBank/DDBJ databases">
        <title>Investigation of anaerobic lignin degradation for improved lignocellulosic biofuels.</title>
        <authorList>
            <person name="Deangelis K.PhD."/>
        </authorList>
    </citation>
    <scope>NUCLEOTIDE SEQUENCE [LARGE SCALE GENOMIC DNA]</scope>
    <source>
        <strain evidence="1">128R</strain>
    </source>
</reference>
<accession>A0A559T424</accession>
<proteinExistence type="predicted"/>
<name>A0A559T424_SERFO</name>
<protein>
    <submittedName>
        <fullName evidence="1">Uncharacterized protein</fullName>
    </submittedName>
</protein>
<gene>
    <name evidence="1" type="ORF">FHU10_1859</name>
</gene>
<reference evidence="1" key="1">
    <citation type="submission" date="2019-06" db="EMBL/GenBank/DDBJ databases">
        <authorList>
            <person name="Deangelis K."/>
            <person name="Huntemann M."/>
            <person name="Clum A."/>
            <person name="Pillay M."/>
            <person name="Palaniappan K."/>
            <person name="Varghese N."/>
            <person name="Mikhailova N."/>
            <person name="Stamatis D."/>
            <person name="Reddy T."/>
            <person name="Daum C."/>
            <person name="Shapiro N."/>
            <person name="Ivanova N."/>
            <person name="Kyrpides N."/>
            <person name="Woyke T."/>
        </authorList>
    </citation>
    <scope>NUCLEOTIDE SEQUENCE [LARGE SCALE GENOMIC DNA]</scope>
    <source>
        <strain evidence="1">128R</strain>
    </source>
</reference>